<comment type="caution">
    <text evidence="1">The sequence shown here is derived from an EMBL/GenBank/DDBJ whole genome shotgun (WGS) entry which is preliminary data.</text>
</comment>
<organism evidence="1 2">
    <name type="scientific">Cephalotus follicularis</name>
    <name type="common">Albany pitcher plant</name>
    <dbReference type="NCBI Taxonomy" id="3775"/>
    <lineage>
        <taxon>Eukaryota</taxon>
        <taxon>Viridiplantae</taxon>
        <taxon>Streptophyta</taxon>
        <taxon>Embryophyta</taxon>
        <taxon>Tracheophyta</taxon>
        <taxon>Spermatophyta</taxon>
        <taxon>Magnoliopsida</taxon>
        <taxon>eudicotyledons</taxon>
        <taxon>Gunneridae</taxon>
        <taxon>Pentapetalae</taxon>
        <taxon>rosids</taxon>
        <taxon>fabids</taxon>
        <taxon>Oxalidales</taxon>
        <taxon>Cephalotaceae</taxon>
        <taxon>Cephalotus</taxon>
    </lineage>
</organism>
<dbReference type="STRING" id="3775.A0A1Q3CJV1"/>
<name>A0A1Q3CJV1_CEPFO</name>
<evidence type="ECO:0000313" key="1">
    <source>
        <dbReference type="EMBL" id="GAV80497.1"/>
    </source>
</evidence>
<protein>
    <submittedName>
        <fullName evidence="1">Uncharacterized protein</fullName>
    </submittedName>
</protein>
<dbReference type="InParanoid" id="A0A1Q3CJV1"/>
<reference evidence="2" key="1">
    <citation type="submission" date="2016-04" db="EMBL/GenBank/DDBJ databases">
        <title>Cephalotus genome sequencing.</title>
        <authorList>
            <person name="Fukushima K."/>
            <person name="Hasebe M."/>
            <person name="Fang X."/>
        </authorList>
    </citation>
    <scope>NUCLEOTIDE SEQUENCE [LARGE SCALE GENOMIC DNA]</scope>
    <source>
        <strain evidence="2">cv. St1</strain>
    </source>
</reference>
<dbReference type="Proteomes" id="UP000187406">
    <property type="component" value="Unassembled WGS sequence"/>
</dbReference>
<accession>A0A1Q3CJV1</accession>
<dbReference type="OrthoDB" id="10508025at2759"/>
<evidence type="ECO:0000313" key="2">
    <source>
        <dbReference type="Proteomes" id="UP000187406"/>
    </source>
</evidence>
<dbReference type="EMBL" id="BDDD01002189">
    <property type="protein sequence ID" value="GAV80497.1"/>
    <property type="molecule type" value="Genomic_DNA"/>
</dbReference>
<proteinExistence type="predicted"/>
<gene>
    <name evidence="1" type="ORF">CFOL_v3_23958</name>
</gene>
<keyword evidence="2" id="KW-1185">Reference proteome</keyword>
<dbReference type="AlphaFoldDB" id="A0A1Q3CJV1"/>
<sequence>MLDHMRGYQWKIDRPLQRHGDRLEHNETYCGSCYGAEAVASYLAPLYKYISYIEFKICPHNLQLVLVDSGSVYQFIYSISVCRVHLDDEEHLLFSLHTRTRCQSVSLSQV</sequence>